<reference evidence="1 2" key="1">
    <citation type="submission" date="2020-08" db="EMBL/GenBank/DDBJ databases">
        <title>Plant Genome Project.</title>
        <authorList>
            <person name="Zhang R.-G."/>
        </authorList>
    </citation>
    <scope>NUCLEOTIDE SEQUENCE [LARGE SCALE GENOMIC DNA]</scope>
    <source>
        <tissue evidence="1">Rhizome</tissue>
    </source>
</reference>
<dbReference type="Proteomes" id="UP000734854">
    <property type="component" value="Unassembled WGS sequence"/>
</dbReference>
<keyword evidence="2" id="KW-1185">Reference proteome</keyword>
<dbReference type="EMBL" id="JACMSC010000006">
    <property type="protein sequence ID" value="KAG6516860.1"/>
    <property type="molecule type" value="Genomic_DNA"/>
</dbReference>
<proteinExistence type="predicted"/>
<dbReference type="AlphaFoldDB" id="A0A8J5LGJ3"/>
<dbReference type="PANTHER" id="PTHR34222:SF40">
    <property type="match status" value="1"/>
</dbReference>
<evidence type="ECO:0000313" key="1">
    <source>
        <dbReference type="EMBL" id="KAG6516860.1"/>
    </source>
</evidence>
<name>A0A8J5LGJ3_ZINOF</name>
<sequence length="196" mass="22793">METKRVFKFLMGLDKSLDEVHGRILNKKPLPNPREVFSEVHREERRKRIMMGTPTKTLLGRSRCEHCEKPGHYKETCWDLYGKPENWKPKRKYDHRGNTTTVDVPKPSPFTKDQMDAFRQILKSQALDSGKMIGSAKLYSGFDLFKAINPLIGDNEEEIKRLKNVLSKKFEVKDLGLLRYFLGMEVGMTRQGIFVS</sequence>
<protein>
    <submittedName>
        <fullName evidence="1">Uncharacterized protein</fullName>
    </submittedName>
</protein>
<organism evidence="1 2">
    <name type="scientific">Zingiber officinale</name>
    <name type="common">Ginger</name>
    <name type="synonym">Amomum zingiber</name>
    <dbReference type="NCBI Taxonomy" id="94328"/>
    <lineage>
        <taxon>Eukaryota</taxon>
        <taxon>Viridiplantae</taxon>
        <taxon>Streptophyta</taxon>
        <taxon>Embryophyta</taxon>
        <taxon>Tracheophyta</taxon>
        <taxon>Spermatophyta</taxon>
        <taxon>Magnoliopsida</taxon>
        <taxon>Liliopsida</taxon>
        <taxon>Zingiberales</taxon>
        <taxon>Zingiberaceae</taxon>
        <taxon>Zingiber</taxon>
    </lineage>
</organism>
<gene>
    <name evidence="1" type="ORF">ZIOFF_020233</name>
</gene>
<accession>A0A8J5LGJ3</accession>
<evidence type="ECO:0000313" key="2">
    <source>
        <dbReference type="Proteomes" id="UP000734854"/>
    </source>
</evidence>
<comment type="caution">
    <text evidence="1">The sequence shown here is derived from an EMBL/GenBank/DDBJ whole genome shotgun (WGS) entry which is preliminary data.</text>
</comment>
<dbReference type="PANTHER" id="PTHR34222">
    <property type="entry name" value="GAG_PRE-INTEGRS DOMAIN-CONTAINING PROTEIN"/>
    <property type="match status" value="1"/>
</dbReference>